<dbReference type="Proteomes" id="UP000183809">
    <property type="component" value="Unassembled WGS sequence"/>
</dbReference>
<protein>
    <submittedName>
        <fullName evidence="2">Thiamin pyrophosphokinase-related protein</fullName>
    </submittedName>
</protein>
<sequence length="342" mass="37903">MEKIESAASEWPSFAARGKSNLDLVNDCDNFPRPDLDNDAYTDAVAGLYTLHVADHHATLGFVRPHVAETLSGLPAWDVSPESQTLILVSGIDEAERTAIVAATTAAMRQTRHFALLNKGWRGELYPVYGNAGELLFRIERAATPLFGVLACSVNLTCYVRDRDRDTDRYRFWVPRRARSKPTYPAMLDNTLAAGLPAAEKPMDVLAREAERATALPADVVRARAKAVGNVSYFLVRDSRAGGETGLLQPESQFVYDLELRDDDGIEPRPTDGEVEGFALLSTPEVQAALSRGEFKPDAALVLLDFFIRHGILTPENEPDYVEIVSRLHRRFRFPVPRSIGH</sequence>
<evidence type="ECO:0000313" key="2">
    <source>
        <dbReference type="EMBL" id="OJD31755.1"/>
    </source>
</evidence>
<dbReference type="PROSITE" id="PS51462">
    <property type="entry name" value="NUDIX"/>
    <property type="match status" value="1"/>
</dbReference>
<keyword evidence="2" id="KW-0418">Kinase</keyword>
<dbReference type="FunFam" id="3.90.79.10:FF:000019">
    <property type="entry name" value="Thiamin pyrophosphokinase, putative"/>
    <property type="match status" value="1"/>
</dbReference>
<dbReference type="InterPro" id="IPR031804">
    <property type="entry name" value="DUF4743"/>
</dbReference>
<dbReference type="RefSeq" id="XP_020128015.1">
    <property type="nucleotide sequence ID" value="XM_020276236.1"/>
</dbReference>
<dbReference type="SUPFAM" id="SSF55811">
    <property type="entry name" value="Nudix"/>
    <property type="match status" value="1"/>
</dbReference>
<dbReference type="InterPro" id="IPR015797">
    <property type="entry name" value="NUDIX_hydrolase-like_dom_sf"/>
</dbReference>
<gene>
    <name evidence="2" type="ORF">BKCO1_4500073</name>
</gene>
<proteinExistence type="predicted"/>
<keyword evidence="3" id="KW-1185">Reference proteome</keyword>
<dbReference type="PANTHER" id="PTHR13622:SF8">
    <property type="entry name" value="THIAMIN PYROPHOSPHOKINASE 1"/>
    <property type="match status" value="1"/>
</dbReference>
<comment type="caution">
    <text evidence="2">The sequence shown here is derived from an EMBL/GenBank/DDBJ whole genome shotgun (WGS) entry which is preliminary data.</text>
</comment>
<keyword evidence="2" id="KW-0808">Transferase</keyword>
<reference evidence="2 3" key="1">
    <citation type="submission" date="2016-10" db="EMBL/GenBank/DDBJ databases">
        <title>Proteomics and genomics reveal pathogen-plant mechanisms compatible with a hemibiotrophic lifestyle of Diplodia corticola.</title>
        <authorList>
            <person name="Fernandes I."/>
            <person name="De Jonge R."/>
            <person name="Van De Peer Y."/>
            <person name="Devreese B."/>
            <person name="Alves A."/>
            <person name="Esteves A.C."/>
        </authorList>
    </citation>
    <scope>NUCLEOTIDE SEQUENCE [LARGE SCALE GENOMIC DNA]</scope>
    <source>
        <strain evidence="2 3">CBS 112549</strain>
    </source>
</reference>
<dbReference type="CDD" id="cd03676">
    <property type="entry name" value="NUDIX_Tnr3_like"/>
    <property type="match status" value="1"/>
</dbReference>
<dbReference type="EMBL" id="MNUE01000045">
    <property type="protein sequence ID" value="OJD31755.1"/>
    <property type="molecule type" value="Genomic_DNA"/>
</dbReference>
<accession>A0A1J9RGT8</accession>
<feature type="domain" description="Nudix hydrolase" evidence="1">
    <location>
        <begin position="151"/>
        <end position="303"/>
    </location>
</feature>
<evidence type="ECO:0000259" key="1">
    <source>
        <dbReference type="PROSITE" id="PS51462"/>
    </source>
</evidence>
<dbReference type="PANTHER" id="PTHR13622">
    <property type="entry name" value="THIAMIN PYROPHOSPHOKINASE"/>
    <property type="match status" value="1"/>
</dbReference>
<dbReference type="AlphaFoldDB" id="A0A1J9RGT8"/>
<dbReference type="Gene3D" id="3.90.79.10">
    <property type="entry name" value="Nucleoside Triphosphate Pyrophosphohydrolase"/>
    <property type="match status" value="1"/>
</dbReference>
<evidence type="ECO:0000313" key="3">
    <source>
        <dbReference type="Proteomes" id="UP000183809"/>
    </source>
</evidence>
<dbReference type="OrthoDB" id="10261522at2759"/>
<dbReference type="STRING" id="236234.A0A1J9RGT8"/>
<dbReference type="GO" id="GO:0044715">
    <property type="term" value="F:8-oxo-dGDP phosphatase activity"/>
    <property type="evidence" value="ECO:0007669"/>
    <property type="project" value="TreeGrafter"/>
</dbReference>
<dbReference type="GO" id="GO:0016301">
    <property type="term" value="F:kinase activity"/>
    <property type="evidence" value="ECO:0007669"/>
    <property type="project" value="UniProtKB-KW"/>
</dbReference>
<name>A0A1J9RGT8_9PEZI</name>
<dbReference type="GeneID" id="31016497"/>
<dbReference type="InterPro" id="IPR000086">
    <property type="entry name" value="NUDIX_hydrolase_dom"/>
</dbReference>
<organism evidence="2 3">
    <name type="scientific">Diplodia corticola</name>
    <dbReference type="NCBI Taxonomy" id="236234"/>
    <lineage>
        <taxon>Eukaryota</taxon>
        <taxon>Fungi</taxon>
        <taxon>Dikarya</taxon>
        <taxon>Ascomycota</taxon>
        <taxon>Pezizomycotina</taxon>
        <taxon>Dothideomycetes</taxon>
        <taxon>Dothideomycetes incertae sedis</taxon>
        <taxon>Botryosphaeriales</taxon>
        <taxon>Botryosphaeriaceae</taxon>
        <taxon>Diplodia</taxon>
    </lineage>
</organism>
<dbReference type="Pfam" id="PF15916">
    <property type="entry name" value="DUF4743"/>
    <property type="match status" value="1"/>
</dbReference>